<proteinExistence type="predicted"/>
<dbReference type="InterPro" id="IPR020422">
    <property type="entry name" value="TYR_PHOSPHATASE_DUAL_dom"/>
</dbReference>
<dbReference type="Proteomes" id="UP001596417">
    <property type="component" value="Unassembled WGS sequence"/>
</dbReference>
<feature type="domain" description="Tyrosine specific protein phosphatases" evidence="3">
    <location>
        <begin position="81"/>
        <end position="149"/>
    </location>
</feature>
<keyword evidence="1 4" id="KW-0378">Hydrolase</keyword>
<evidence type="ECO:0000259" key="3">
    <source>
        <dbReference type="PROSITE" id="PS50056"/>
    </source>
</evidence>
<evidence type="ECO:0000313" key="4">
    <source>
        <dbReference type="EMBL" id="MFC7193084.1"/>
    </source>
</evidence>
<reference evidence="4 5" key="1">
    <citation type="journal article" date="2019" name="Int. J. Syst. Evol. Microbiol.">
        <title>The Global Catalogue of Microorganisms (GCM) 10K type strain sequencing project: providing services to taxonomists for standard genome sequencing and annotation.</title>
        <authorList>
            <consortium name="The Broad Institute Genomics Platform"/>
            <consortium name="The Broad Institute Genome Sequencing Center for Infectious Disease"/>
            <person name="Wu L."/>
            <person name="Ma J."/>
        </authorList>
    </citation>
    <scope>NUCLEOTIDE SEQUENCE [LARGE SCALE GENOMIC DNA]</scope>
    <source>
        <strain evidence="4 5">RDMS1</strain>
    </source>
</reference>
<gene>
    <name evidence="4" type="ORF">ACFQL7_27115</name>
</gene>
<dbReference type="GeneID" id="76202669"/>
<dbReference type="EC" id="3.1.3.48" evidence="4"/>
<dbReference type="GO" id="GO:0004725">
    <property type="term" value="F:protein tyrosine phosphatase activity"/>
    <property type="evidence" value="ECO:0007669"/>
    <property type="project" value="UniProtKB-EC"/>
</dbReference>
<dbReference type="EMBL" id="JBHTAX010000006">
    <property type="protein sequence ID" value="MFC7193084.1"/>
    <property type="molecule type" value="Genomic_DNA"/>
</dbReference>
<sequence>MAAVYQTDDGGDWIVRPLHHIEDEPIIRPIGERDLYLGNWRAADSAYHDRTFDHVLSATSSTPPMTTHHCPLTDGPDNEWRAFERAVDTARQLYRRDGSLLIHCTAGISRSSTLIATTIAAEEDRQLHDALSIVKQVRPMANPNPALHEWAVIYLATQE</sequence>
<dbReference type="Pfam" id="PF00782">
    <property type="entry name" value="DSPc"/>
    <property type="match status" value="1"/>
</dbReference>
<dbReference type="SMART" id="SM00195">
    <property type="entry name" value="DSPc"/>
    <property type="match status" value="1"/>
</dbReference>
<comment type="caution">
    <text evidence="4">The sequence shown here is derived from an EMBL/GenBank/DDBJ whole genome shotgun (WGS) entry which is preliminary data.</text>
</comment>
<accession>A0ABD5YY69</accession>
<keyword evidence="5" id="KW-1185">Reference proteome</keyword>
<evidence type="ECO:0000313" key="5">
    <source>
        <dbReference type="Proteomes" id="UP001596417"/>
    </source>
</evidence>
<dbReference type="GO" id="GO:0004722">
    <property type="term" value="F:protein serine/threonine phosphatase activity"/>
    <property type="evidence" value="ECO:0007669"/>
    <property type="project" value="UniProtKB-EC"/>
</dbReference>
<dbReference type="EC" id="3.1.3.16" evidence="4"/>
<protein>
    <submittedName>
        <fullName evidence="4">Dual specificity protein phosphatase family protein</fullName>
        <ecNumber evidence="4">3.1.3.16</ecNumber>
        <ecNumber evidence="4">3.1.3.48</ecNumber>
    </submittedName>
</protein>
<dbReference type="InterPro" id="IPR016130">
    <property type="entry name" value="Tyr_Pase_AS"/>
</dbReference>
<dbReference type="PANTHER" id="PTHR10159">
    <property type="entry name" value="DUAL SPECIFICITY PROTEIN PHOSPHATASE"/>
    <property type="match status" value="1"/>
</dbReference>
<evidence type="ECO:0000256" key="1">
    <source>
        <dbReference type="ARBA" id="ARBA00022801"/>
    </source>
</evidence>
<dbReference type="InterPro" id="IPR000340">
    <property type="entry name" value="Dual-sp_phosphatase_cat-dom"/>
</dbReference>
<keyword evidence="2" id="KW-0904">Protein phosphatase</keyword>
<dbReference type="CDD" id="cd14498">
    <property type="entry name" value="DSP"/>
    <property type="match status" value="1"/>
</dbReference>
<dbReference type="RefSeq" id="WP_264556885.1">
    <property type="nucleotide sequence ID" value="NZ_CP109982.1"/>
</dbReference>
<dbReference type="SUPFAM" id="SSF52799">
    <property type="entry name" value="(Phosphotyrosine protein) phosphatases II"/>
    <property type="match status" value="1"/>
</dbReference>
<name>A0ABD5YY69_9EURY</name>
<dbReference type="InterPro" id="IPR029021">
    <property type="entry name" value="Prot-tyrosine_phosphatase-like"/>
</dbReference>
<evidence type="ECO:0000256" key="2">
    <source>
        <dbReference type="ARBA" id="ARBA00022912"/>
    </source>
</evidence>
<dbReference type="InterPro" id="IPR000387">
    <property type="entry name" value="Tyr_Pase_dom"/>
</dbReference>
<dbReference type="Gene3D" id="3.90.190.10">
    <property type="entry name" value="Protein tyrosine phosphatase superfamily"/>
    <property type="match status" value="1"/>
</dbReference>
<dbReference type="PANTHER" id="PTHR10159:SF519">
    <property type="entry name" value="DUAL SPECIFICITY PROTEIN PHOSPHATASE MPK3"/>
    <property type="match status" value="1"/>
</dbReference>
<dbReference type="PROSITE" id="PS00383">
    <property type="entry name" value="TYR_PHOSPHATASE_1"/>
    <property type="match status" value="1"/>
</dbReference>
<organism evidence="4 5">
    <name type="scientific">Halocatena marina</name>
    <dbReference type="NCBI Taxonomy" id="2934937"/>
    <lineage>
        <taxon>Archaea</taxon>
        <taxon>Methanobacteriati</taxon>
        <taxon>Methanobacteriota</taxon>
        <taxon>Stenosarchaea group</taxon>
        <taxon>Halobacteria</taxon>
        <taxon>Halobacteriales</taxon>
        <taxon>Natronomonadaceae</taxon>
        <taxon>Halocatena</taxon>
    </lineage>
</organism>
<dbReference type="AlphaFoldDB" id="A0ABD5YY69"/>
<dbReference type="PROSITE" id="PS50056">
    <property type="entry name" value="TYR_PHOSPHATASE_2"/>
    <property type="match status" value="1"/>
</dbReference>